<sequence length="110" mass="11663">MSDTTARSDRQADRPAEVTDPLLWKLALDVADAHEPDGDGGCRNLLCTGQAWPCPAWNNAQRALRMAQTDSGQPSPYAARPAGSQGRSDLPAPGLAQRTRPNEPRAASAA</sequence>
<name>A0A1C5G975_MICEH</name>
<evidence type="ECO:0000256" key="1">
    <source>
        <dbReference type="SAM" id="MobiDB-lite"/>
    </source>
</evidence>
<reference evidence="2 3" key="1">
    <citation type="submission" date="2016-06" db="EMBL/GenBank/DDBJ databases">
        <authorList>
            <person name="Kjaerup R.B."/>
            <person name="Dalgaard T.S."/>
            <person name="Juul-Madsen H.R."/>
        </authorList>
    </citation>
    <scope>NUCLEOTIDE SEQUENCE [LARGE SCALE GENOMIC DNA]</scope>
    <source>
        <strain evidence="2 3">DSM 43913</strain>
    </source>
</reference>
<feature type="region of interest" description="Disordered" evidence="1">
    <location>
        <begin position="1"/>
        <end position="20"/>
    </location>
</feature>
<dbReference type="EMBL" id="LT607733">
    <property type="protein sequence ID" value="SCG16270.1"/>
    <property type="molecule type" value="Genomic_DNA"/>
</dbReference>
<feature type="compositionally biased region" description="Basic and acidic residues" evidence="1">
    <location>
        <begin position="1"/>
        <end position="17"/>
    </location>
</feature>
<evidence type="ECO:0000313" key="3">
    <source>
        <dbReference type="Proteomes" id="UP000198251"/>
    </source>
</evidence>
<feature type="region of interest" description="Disordered" evidence="1">
    <location>
        <begin position="66"/>
        <end position="110"/>
    </location>
</feature>
<proteinExistence type="predicted"/>
<keyword evidence="3" id="KW-1185">Reference proteome</keyword>
<organism evidence="2 3">
    <name type="scientific">Micromonospora echinofusca</name>
    <dbReference type="NCBI Taxonomy" id="47858"/>
    <lineage>
        <taxon>Bacteria</taxon>
        <taxon>Bacillati</taxon>
        <taxon>Actinomycetota</taxon>
        <taxon>Actinomycetes</taxon>
        <taxon>Micromonosporales</taxon>
        <taxon>Micromonosporaceae</taxon>
        <taxon>Micromonospora</taxon>
    </lineage>
</organism>
<protein>
    <submittedName>
        <fullName evidence="2">Uncharacterized protein</fullName>
    </submittedName>
</protein>
<dbReference type="AlphaFoldDB" id="A0A1C5G975"/>
<dbReference type="RefSeq" id="WP_089000186.1">
    <property type="nucleotide sequence ID" value="NZ_JBFAAC010000023.1"/>
</dbReference>
<gene>
    <name evidence="2" type="ORF">GA0070610_2530</name>
</gene>
<dbReference type="GeneID" id="95802334"/>
<dbReference type="Proteomes" id="UP000198251">
    <property type="component" value="Chromosome I"/>
</dbReference>
<accession>A0A1C5G975</accession>
<evidence type="ECO:0000313" key="2">
    <source>
        <dbReference type="EMBL" id="SCG16270.1"/>
    </source>
</evidence>